<sequence length="594" mass="67431">MEIYRQLSQLLNDPQNFRNKGMTFLTSRSQFHHAAVTNVLYGLKNLPCESLIAMYRKLKGSQAGNPQLLPRRHGWSRNYLIKQVRKTSEKMLSELGEGDELQEPLAKAMAIPGLYLKLTPGFQNSSITEFYPVSSEIRTLQNEIAKAIWVLKKKVRFPELKNLQLLLDPSAKVSNRSLRAAMRKMLTEYLFECSDMDNIPKSLREALAVINRNSRSTPLGCFRKEEIEEEVECILSVSAQTKQIVLDLLPDHDFDQDFTDAYMEELEESEDDGSDDDDNGWLQEDRRSQNSRSHYMDSENYVESTGESMPFDFKSPISTTKENGSSSFLTPGKSLNGVSVERLEPKEFTTMDSVDPHGATSSPLWESRFRSSTININTNQHKVESMSESNMHRTKGNDFCSPFSPEGRSGDNSIKRHDTECNSGVDTGNPPPFISNLSCENPQAMNDKQSTFKNQYLAIQEVCDETSMVAYNLIGHLLEGFAKIEGLDLDWRDSLYLRGDNSIEEDSQEVKEEQTASETEDGGSVIVGVVEELIPSFPKRCVASPFRIAKCRMFIVSLFMIVLIWIEIPCNTKKWNGKIEDIDGLVIAYFERPW</sequence>
<accession>A0A2N9G8Y4</accession>
<evidence type="ECO:0000313" key="2">
    <source>
        <dbReference type="EMBL" id="SPC99117.1"/>
    </source>
</evidence>
<proteinExistence type="predicted"/>
<gene>
    <name evidence="2" type="ORF">FSB_LOCUS26999</name>
</gene>
<protein>
    <submittedName>
        <fullName evidence="2">Uncharacterized protein</fullName>
    </submittedName>
</protein>
<dbReference type="PANTHER" id="PTHR36071">
    <property type="entry name" value="DNA DOUBLE-STRAND BREAK REPAIR PROTEIN"/>
    <property type="match status" value="1"/>
</dbReference>
<dbReference type="EMBL" id="OIVN01001935">
    <property type="protein sequence ID" value="SPC99117.1"/>
    <property type="molecule type" value="Genomic_DNA"/>
</dbReference>
<dbReference type="AlphaFoldDB" id="A0A2N9G8Y4"/>
<name>A0A2N9G8Y4_FAGSY</name>
<organism evidence="2">
    <name type="scientific">Fagus sylvatica</name>
    <name type="common">Beechnut</name>
    <dbReference type="NCBI Taxonomy" id="28930"/>
    <lineage>
        <taxon>Eukaryota</taxon>
        <taxon>Viridiplantae</taxon>
        <taxon>Streptophyta</taxon>
        <taxon>Embryophyta</taxon>
        <taxon>Tracheophyta</taxon>
        <taxon>Spermatophyta</taxon>
        <taxon>Magnoliopsida</taxon>
        <taxon>eudicotyledons</taxon>
        <taxon>Gunneridae</taxon>
        <taxon>Pentapetalae</taxon>
        <taxon>rosids</taxon>
        <taxon>fabids</taxon>
        <taxon>Fagales</taxon>
        <taxon>Fagaceae</taxon>
        <taxon>Fagus</taxon>
    </lineage>
</organism>
<feature type="region of interest" description="Disordered" evidence="1">
    <location>
        <begin position="266"/>
        <end position="309"/>
    </location>
</feature>
<evidence type="ECO:0000256" key="1">
    <source>
        <dbReference type="SAM" id="MobiDB-lite"/>
    </source>
</evidence>
<dbReference type="PANTHER" id="PTHR36071:SF1">
    <property type="entry name" value="DNA DOUBLE-STRAND BREAK REPAIR PROTEIN"/>
    <property type="match status" value="1"/>
</dbReference>
<reference evidence="2" key="1">
    <citation type="submission" date="2018-02" db="EMBL/GenBank/DDBJ databases">
        <authorList>
            <person name="Cohen D.B."/>
            <person name="Kent A.D."/>
        </authorList>
    </citation>
    <scope>NUCLEOTIDE SEQUENCE</scope>
</reference>
<feature type="region of interest" description="Disordered" evidence="1">
    <location>
        <begin position="400"/>
        <end position="428"/>
    </location>
</feature>
<feature type="compositionally biased region" description="Acidic residues" evidence="1">
    <location>
        <begin position="266"/>
        <end position="279"/>
    </location>
</feature>